<reference evidence="7 8" key="1">
    <citation type="submission" date="2019-03" db="EMBL/GenBank/DDBJ databases">
        <title>Subsurface microbial communities from deep shales in Ohio and West Virginia, USA.</title>
        <authorList>
            <person name="Wrighton K."/>
        </authorList>
    </citation>
    <scope>NUCLEOTIDE SEQUENCE [LARGE SCALE GENOMIC DNA]</scope>
    <source>
        <strain evidence="7 8">MA284_T2</strain>
    </source>
</reference>
<dbReference type="CDD" id="cd11646">
    <property type="entry name" value="Precorrin_3B_C17_MT"/>
    <property type="match status" value="1"/>
</dbReference>
<proteinExistence type="predicted"/>
<gene>
    <name evidence="7" type="ORF">DFR79_10778</name>
</gene>
<comment type="pathway">
    <text evidence="1">Cofactor biosynthesis; adenosylcobalamin biosynthesis.</text>
</comment>
<organism evidence="7 8">
    <name type="scientific">Halanaerobium saccharolyticum</name>
    <dbReference type="NCBI Taxonomy" id="43595"/>
    <lineage>
        <taxon>Bacteria</taxon>
        <taxon>Bacillati</taxon>
        <taxon>Bacillota</taxon>
        <taxon>Clostridia</taxon>
        <taxon>Halanaerobiales</taxon>
        <taxon>Halanaerobiaceae</taxon>
        <taxon>Halanaerobium</taxon>
    </lineage>
</organism>
<dbReference type="NCBIfam" id="TIGR01466">
    <property type="entry name" value="cobJ_cbiH"/>
    <property type="match status" value="1"/>
</dbReference>
<comment type="caution">
    <text evidence="7">The sequence shown here is derived from an EMBL/GenBank/DDBJ whole genome shotgun (WGS) entry which is preliminary data.</text>
</comment>
<keyword evidence="2" id="KW-0169">Cobalamin biosynthesis</keyword>
<dbReference type="Pfam" id="PF00590">
    <property type="entry name" value="TP_methylase"/>
    <property type="match status" value="1"/>
</dbReference>
<dbReference type="Gene3D" id="3.30.950.10">
    <property type="entry name" value="Methyltransferase, Cobalt-precorrin-4 Transmethylase, Domain 2"/>
    <property type="match status" value="1"/>
</dbReference>
<dbReference type="Gene3D" id="3.40.1010.10">
    <property type="entry name" value="Cobalt-precorrin-4 Transmethylase, Domain 1"/>
    <property type="match status" value="1"/>
</dbReference>
<dbReference type="EMBL" id="SNWX01000007">
    <property type="protein sequence ID" value="TDO92170.1"/>
    <property type="molecule type" value="Genomic_DNA"/>
</dbReference>
<protein>
    <submittedName>
        <fullName evidence="7">Precorrin-3B C17-methyltransferase</fullName>
    </submittedName>
</protein>
<evidence type="ECO:0000256" key="2">
    <source>
        <dbReference type="ARBA" id="ARBA00022573"/>
    </source>
</evidence>
<evidence type="ECO:0000313" key="8">
    <source>
        <dbReference type="Proteomes" id="UP000295064"/>
    </source>
</evidence>
<accession>A0A4R6LWF7</accession>
<evidence type="ECO:0000259" key="6">
    <source>
        <dbReference type="Pfam" id="PF00590"/>
    </source>
</evidence>
<dbReference type="UniPathway" id="UPA00148"/>
<dbReference type="GO" id="GO:0008168">
    <property type="term" value="F:methyltransferase activity"/>
    <property type="evidence" value="ECO:0007669"/>
    <property type="project" value="UniProtKB-KW"/>
</dbReference>
<keyword evidence="4 7" id="KW-0808">Transferase</keyword>
<dbReference type="InterPro" id="IPR014776">
    <property type="entry name" value="4pyrrole_Mease_sub2"/>
</dbReference>
<dbReference type="Proteomes" id="UP000295064">
    <property type="component" value="Unassembled WGS sequence"/>
</dbReference>
<dbReference type="RefSeq" id="WP_133514682.1">
    <property type="nucleotide sequence ID" value="NZ_SNWX01000007.1"/>
</dbReference>
<dbReference type="InterPro" id="IPR006363">
    <property type="entry name" value="Cbl_synth_CobJ/CibH_dom"/>
</dbReference>
<dbReference type="PANTHER" id="PTHR47036">
    <property type="entry name" value="COBALT-FACTOR III C(17)-METHYLTRANSFERASE-RELATED"/>
    <property type="match status" value="1"/>
</dbReference>
<keyword evidence="5" id="KW-0949">S-adenosyl-L-methionine</keyword>
<dbReference type="GO" id="GO:0032259">
    <property type="term" value="P:methylation"/>
    <property type="evidence" value="ECO:0007669"/>
    <property type="project" value="UniProtKB-KW"/>
</dbReference>
<dbReference type="InterPro" id="IPR014777">
    <property type="entry name" value="4pyrrole_Mease_sub1"/>
</dbReference>
<evidence type="ECO:0000313" key="7">
    <source>
        <dbReference type="EMBL" id="TDO92170.1"/>
    </source>
</evidence>
<evidence type="ECO:0000256" key="5">
    <source>
        <dbReference type="ARBA" id="ARBA00022691"/>
    </source>
</evidence>
<dbReference type="PANTHER" id="PTHR47036:SF1">
    <property type="entry name" value="COBALT-FACTOR III C(17)-METHYLTRANSFERASE-RELATED"/>
    <property type="match status" value="1"/>
</dbReference>
<dbReference type="InterPro" id="IPR051810">
    <property type="entry name" value="Precorrin_MeTrfase"/>
</dbReference>
<evidence type="ECO:0000256" key="1">
    <source>
        <dbReference type="ARBA" id="ARBA00004953"/>
    </source>
</evidence>
<evidence type="ECO:0000256" key="3">
    <source>
        <dbReference type="ARBA" id="ARBA00022603"/>
    </source>
</evidence>
<dbReference type="InterPro" id="IPR035996">
    <property type="entry name" value="4pyrrol_Methylase_sf"/>
</dbReference>
<dbReference type="OrthoDB" id="9772960at2"/>
<keyword evidence="3 7" id="KW-0489">Methyltransferase</keyword>
<dbReference type="AlphaFoldDB" id="A0A4R6LWF7"/>
<feature type="domain" description="Tetrapyrrole methylase" evidence="6">
    <location>
        <begin position="6"/>
        <end position="214"/>
    </location>
</feature>
<dbReference type="GO" id="GO:0009236">
    <property type="term" value="P:cobalamin biosynthetic process"/>
    <property type="evidence" value="ECO:0007669"/>
    <property type="project" value="UniProtKB-UniPathway"/>
</dbReference>
<dbReference type="SUPFAM" id="SSF53790">
    <property type="entry name" value="Tetrapyrrole methylase"/>
    <property type="match status" value="1"/>
</dbReference>
<name>A0A4R6LWF7_9FIRM</name>
<evidence type="ECO:0000256" key="4">
    <source>
        <dbReference type="ARBA" id="ARBA00022679"/>
    </source>
</evidence>
<dbReference type="InterPro" id="IPR000878">
    <property type="entry name" value="4pyrrol_Mease"/>
</dbReference>
<sequence length="247" mass="26766">MSAAKKLYVIGIGPGSIEMMSRKAFSILKKVEVIVGYKSYIKLAAEIISEEQEIYQSGMGAEKKRVVKAIESALNGKTTAIISSGDAGVYGMAGPVLELVDKRNLDLEVEIIPGITAANAAAAVLGAPLMHDYAVISLSDILTPWEVIVKRLKAAAESDLITVLYNPRSSRRKKQLKIAREIYLSHRDKSTPVGIVRNIDREGENIIISDLQNLPLKKVDMLSTVVIGNSQTYAAGGKLITPRGYNL</sequence>